<reference evidence="1 2" key="1">
    <citation type="submission" date="2023-09" db="EMBL/GenBank/DDBJ databases">
        <authorList>
            <person name="Rey-Velasco X."/>
        </authorList>
    </citation>
    <scope>NUCLEOTIDE SEQUENCE [LARGE SCALE GENOMIC DNA]</scope>
    <source>
        <strain evidence="1 2">P117</strain>
    </source>
</reference>
<protein>
    <recommendedName>
        <fullName evidence="3">Phytase-like domain-containing protein</fullName>
    </recommendedName>
</protein>
<keyword evidence="2" id="KW-1185">Reference proteome</keyword>
<name>A0ABU2ZV71_9ALTE</name>
<dbReference type="SUPFAM" id="SSF50956">
    <property type="entry name" value="Thermostable phytase (3-phytase)"/>
    <property type="match status" value="1"/>
</dbReference>
<gene>
    <name evidence="1" type="ORF">RM552_16905</name>
</gene>
<proteinExistence type="predicted"/>
<organism evidence="1 2">
    <name type="scientific">Glaciecola petra</name>
    <dbReference type="NCBI Taxonomy" id="3075602"/>
    <lineage>
        <taxon>Bacteria</taxon>
        <taxon>Pseudomonadati</taxon>
        <taxon>Pseudomonadota</taxon>
        <taxon>Gammaproteobacteria</taxon>
        <taxon>Alteromonadales</taxon>
        <taxon>Alteromonadaceae</taxon>
        <taxon>Glaciecola</taxon>
    </lineage>
</organism>
<evidence type="ECO:0008006" key="3">
    <source>
        <dbReference type="Google" id="ProtNLM"/>
    </source>
</evidence>
<accession>A0ABU2ZV71</accession>
<evidence type="ECO:0000313" key="2">
    <source>
        <dbReference type="Proteomes" id="UP001253545"/>
    </source>
</evidence>
<dbReference type="EMBL" id="JAVRHX010000008">
    <property type="protein sequence ID" value="MDT0596538.1"/>
    <property type="molecule type" value="Genomic_DNA"/>
</dbReference>
<evidence type="ECO:0000313" key="1">
    <source>
        <dbReference type="EMBL" id="MDT0596538.1"/>
    </source>
</evidence>
<dbReference type="RefSeq" id="WP_311370064.1">
    <property type="nucleotide sequence ID" value="NZ_JAVRHX010000008.1"/>
</dbReference>
<comment type="caution">
    <text evidence="1">The sequence shown here is derived from an EMBL/GenBank/DDBJ whole genome shotgun (WGS) entry which is preliminary data.</text>
</comment>
<dbReference type="PROSITE" id="PS51257">
    <property type="entry name" value="PROKAR_LIPOPROTEIN"/>
    <property type="match status" value="1"/>
</dbReference>
<sequence length="384" mass="42618">MRNSPLFILIAFVFAIVACTDKGQDYPSEIVLKGTWILEQDGTTMLDPQPSGLSFLGERLFSVSDASAHATQIKRLHELDPLSGNILQKHGPIKMSKALTSSCFVDYLSSSPDYEGLVAINNNSASMSPEWLLVTEDATRYPGLSKACKTQYGGINNTGNTKHPTLLVKISLINEVLLVTGIRALRFDQSDGLGDYPNDGIEGLALTRDGRLLIGLEKDAQSAPRVFEFAYTPSLFDAVDEFIDVKDAQLLIPDLNEGLAEKANHPINGMEVYYPSPNHSGFLIAAARNDNQLWIIDLGRTKATKIVSLQYEVTSQQSEECESTHKMNNASIEGVAVKGNMLYLINDPWRKNYNKNIVCEADRERYEKMSPLLFTLKMPSTWFE</sequence>
<dbReference type="Proteomes" id="UP001253545">
    <property type="component" value="Unassembled WGS sequence"/>
</dbReference>